<dbReference type="GO" id="GO:0016787">
    <property type="term" value="F:hydrolase activity"/>
    <property type="evidence" value="ECO:0007669"/>
    <property type="project" value="UniProtKB-KW"/>
</dbReference>
<dbReference type="RefSeq" id="WP_006037206.1">
    <property type="nucleotide sequence ID" value="NZ_AEDD01000003.1"/>
</dbReference>
<dbReference type="Pfam" id="PF00271">
    <property type="entry name" value="Helicase_C"/>
    <property type="match status" value="1"/>
</dbReference>
<dbReference type="CDD" id="cd18787">
    <property type="entry name" value="SF2_C_DEAD"/>
    <property type="match status" value="1"/>
</dbReference>
<dbReference type="PROSITE" id="PS51194">
    <property type="entry name" value="HELICASE_CTER"/>
    <property type="match status" value="1"/>
</dbReference>
<dbReference type="GO" id="GO:0005524">
    <property type="term" value="F:ATP binding"/>
    <property type="evidence" value="ECO:0007669"/>
    <property type="project" value="UniProtKB-KW"/>
</dbReference>
<keyword evidence="4" id="KW-0067">ATP-binding</keyword>
<feature type="region of interest" description="Disordered" evidence="6">
    <location>
        <begin position="380"/>
        <end position="503"/>
    </location>
</feature>
<reference evidence="10 11" key="1">
    <citation type="submission" date="2010-07" db="EMBL/GenBank/DDBJ databases">
        <title>The draft genome of Paenibacillus curdlanolyticus YK9.</title>
        <authorList>
            <consortium name="US DOE Joint Genome Institute (JGI-PGF)"/>
            <person name="Lucas S."/>
            <person name="Copeland A."/>
            <person name="Lapidus A."/>
            <person name="Cheng J.-F."/>
            <person name="Bruce D."/>
            <person name="Goodwin L."/>
            <person name="Pitluck S."/>
            <person name="Land M.L."/>
            <person name="Hauser L."/>
            <person name="Chang Y.-J."/>
            <person name="Jeffries C."/>
            <person name="Anderson I.J."/>
            <person name="Johnson E."/>
            <person name="Loganathan U."/>
            <person name="Mulhopadhyay B."/>
            <person name="Kyrpides N."/>
            <person name="Woyke T.J."/>
        </authorList>
    </citation>
    <scope>NUCLEOTIDE SEQUENCE [LARGE SCALE GENOMIC DNA]</scope>
    <source>
        <strain evidence="10 11">YK9</strain>
    </source>
</reference>
<dbReference type="PROSITE" id="PS51195">
    <property type="entry name" value="Q_MOTIF"/>
    <property type="match status" value="1"/>
</dbReference>
<feature type="compositionally biased region" description="Basic and acidic residues" evidence="6">
    <location>
        <begin position="492"/>
        <end position="503"/>
    </location>
</feature>
<keyword evidence="11" id="KW-1185">Reference proteome</keyword>
<dbReference type="SMART" id="SM00487">
    <property type="entry name" value="DEXDc"/>
    <property type="match status" value="1"/>
</dbReference>
<evidence type="ECO:0000256" key="6">
    <source>
        <dbReference type="SAM" id="MobiDB-lite"/>
    </source>
</evidence>
<organism evidence="10 11">
    <name type="scientific">Paenibacillus curdlanolyticus YK9</name>
    <dbReference type="NCBI Taxonomy" id="717606"/>
    <lineage>
        <taxon>Bacteria</taxon>
        <taxon>Bacillati</taxon>
        <taxon>Bacillota</taxon>
        <taxon>Bacilli</taxon>
        <taxon>Bacillales</taxon>
        <taxon>Paenibacillaceae</taxon>
        <taxon>Paenibacillus</taxon>
    </lineage>
</organism>
<dbReference type="OrthoDB" id="9805696at2"/>
<dbReference type="InterPro" id="IPR044742">
    <property type="entry name" value="DEAD/DEAH_RhlB"/>
</dbReference>
<dbReference type="Proteomes" id="UP000005387">
    <property type="component" value="Unassembled WGS sequence"/>
</dbReference>
<feature type="compositionally biased region" description="Basic and acidic residues" evidence="6">
    <location>
        <begin position="476"/>
        <end position="485"/>
    </location>
</feature>
<dbReference type="InterPro" id="IPR011545">
    <property type="entry name" value="DEAD/DEAH_box_helicase_dom"/>
</dbReference>
<dbReference type="PANTHER" id="PTHR47963:SF7">
    <property type="entry name" value="ATP-DEPENDENT RNA HELICASE YFML-RELATED"/>
    <property type="match status" value="1"/>
</dbReference>
<dbReference type="eggNOG" id="COG0513">
    <property type="taxonomic scope" value="Bacteria"/>
</dbReference>
<dbReference type="GO" id="GO:0033592">
    <property type="term" value="F:RNA strand annealing activity"/>
    <property type="evidence" value="ECO:0007669"/>
    <property type="project" value="TreeGrafter"/>
</dbReference>
<protein>
    <submittedName>
        <fullName evidence="10">DEAD/DEAH box helicase domain protein</fullName>
    </submittedName>
</protein>
<feature type="domain" description="Helicase C-terminal" evidence="8">
    <location>
        <begin position="231"/>
        <end position="376"/>
    </location>
</feature>
<feature type="domain" description="DEAD-box RNA helicase Q" evidence="9">
    <location>
        <begin position="3"/>
        <end position="31"/>
    </location>
</feature>
<feature type="compositionally biased region" description="Basic and acidic residues" evidence="6">
    <location>
        <begin position="389"/>
        <end position="430"/>
    </location>
</feature>
<evidence type="ECO:0000256" key="5">
    <source>
        <dbReference type="PROSITE-ProRule" id="PRU00552"/>
    </source>
</evidence>
<feature type="short sequence motif" description="Q motif" evidence="5">
    <location>
        <begin position="3"/>
        <end position="31"/>
    </location>
</feature>
<dbReference type="Pfam" id="PF00270">
    <property type="entry name" value="DEAD"/>
    <property type="match status" value="1"/>
</dbReference>
<evidence type="ECO:0000256" key="4">
    <source>
        <dbReference type="ARBA" id="ARBA00022840"/>
    </source>
</evidence>
<keyword evidence="1" id="KW-0547">Nucleotide-binding</keyword>
<dbReference type="SMART" id="SM00490">
    <property type="entry name" value="HELICc"/>
    <property type="match status" value="1"/>
</dbReference>
<dbReference type="InterPro" id="IPR050547">
    <property type="entry name" value="DEAD_box_RNA_helicases"/>
</dbReference>
<dbReference type="Gene3D" id="3.40.50.300">
    <property type="entry name" value="P-loop containing nucleotide triphosphate hydrolases"/>
    <property type="match status" value="2"/>
</dbReference>
<proteinExistence type="predicted"/>
<dbReference type="InterPro" id="IPR001650">
    <property type="entry name" value="Helicase_C-like"/>
</dbReference>
<accession>E0I6B9</accession>
<evidence type="ECO:0000259" key="8">
    <source>
        <dbReference type="PROSITE" id="PS51194"/>
    </source>
</evidence>
<dbReference type="GO" id="GO:0005829">
    <property type="term" value="C:cytosol"/>
    <property type="evidence" value="ECO:0007669"/>
    <property type="project" value="TreeGrafter"/>
</dbReference>
<dbReference type="EMBL" id="AEDD01000003">
    <property type="protein sequence ID" value="EFM11585.1"/>
    <property type="molecule type" value="Genomic_DNA"/>
</dbReference>
<dbReference type="PANTHER" id="PTHR47963">
    <property type="entry name" value="DEAD-BOX ATP-DEPENDENT RNA HELICASE 47, MITOCHONDRIAL"/>
    <property type="match status" value="1"/>
</dbReference>
<dbReference type="PROSITE" id="PS51192">
    <property type="entry name" value="HELICASE_ATP_BIND_1"/>
    <property type="match status" value="1"/>
</dbReference>
<keyword evidence="3 10" id="KW-0347">Helicase</keyword>
<feature type="compositionally biased region" description="Low complexity" evidence="6">
    <location>
        <begin position="459"/>
        <end position="474"/>
    </location>
</feature>
<evidence type="ECO:0000256" key="1">
    <source>
        <dbReference type="ARBA" id="ARBA00022741"/>
    </source>
</evidence>
<dbReference type="STRING" id="717606.PaecuDRAFT_1191"/>
<feature type="domain" description="Helicase ATP-binding" evidence="7">
    <location>
        <begin position="34"/>
        <end position="205"/>
    </location>
</feature>
<dbReference type="InterPro" id="IPR014001">
    <property type="entry name" value="Helicase_ATP-bd"/>
</dbReference>
<dbReference type="GO" id="GO:0003724">
    <property type="term" value="F:RNA helicase activity"/>
    <property type="evidence" value="ECO:0007669"/>
    <property type="project" value="InterPro"/>
</dbReference>
<evidence type="ECO:0000256" key="3">
    <source>
        <dbReference type="ARBA" id="ARBA00022806"/>
    </source>
</evidence>
<name>E0I6B9_9BACL</name>
<evidence type="ECO:0000259" key="9">
    <source>
        <dbReference type="PROSITE" id="PS51195"/>
    </source>
</evidence>
<evidence type="ECO:0000259" key="7">
    <source>
        <dbReference type="PROSITE" id="PS51192"/>
    </source>
</evidence>
<dbReference type="GO" id="GO:0009409">
    <property type="term" value="P:response to cold"/>
    <property type="evidence" value="ECO:0007669"/>
    <property type="project" value="TreeGrafter"/>
</dbReference>
<dbReference type="InterPro" id="IPR027417">
    <property type="entry name" value="P-loop_NTPase"/>
</dbReference>
<keyword evidence="2" id="KW-0378">Hydrolase</keyword>
<dbReference type="InterPro" id="IPR014014">
    <property type="entry name" value="RNA_helicase_DEAD_Q_motif"/>
</dbReference>
<evidence type="ECO:0000256" key="2">
    <source>
        <dbReference type="ARBA" id="ARBA00022801"/>
    </source>
</evidence>
<dbReference type="GO" id="GO:0005840">
    <property type="term" value="C:ribosome"/>
    <property type="evidence" value="ECO:0007669"/>
    <property type="project" value="TreeGrafter"/>
</dbReference>
<gene>
    <name evidence="10" type="ORF">PaecuDRAFT_1191</name>
</gene>
<sequence length="503" mass="54991">MGSKWTEIGIGQPLADALEAAGIKEPTAVQSEAIAALLAGADVTARSQTGSGKTLAFLLPMLEQLDSASSAVQAVVLAPTQELAMQITRVAQAYGEAVGIRVVSLIGGAAMSRQVENLKKHKPQLVVGTPGRIHELAAGRKLKLSSVTKVVIDEADQVFNLGSVREVDVILKGTSRERQVAFFSATRPEEMAGMERKWMREPKLVDVSGTQRVAESIKHHFIVVDKRDKVDVARRLVRLINPSAALLFLNDTENIAQWESKLRYEGFSVEMLYGDANKQRRSVTLDRFRSGSCKLLLATDVAARGLDIEGLPLVINLDPPIDADHYVHRAGRTGRMGKPGVVISIITYQERFIMDKFSKRLGIDLTERVMMRGKLCTPEEARQFGASGENRRTGGSQDREPRARISGDRPVRGGSDMEAKGTRGKEERAKTASTSASASFEAKPVPMERPAAMRKEKAVAAAKPAKSKPPLSKKQQLKEKKDKGAPKWLKAKRSENNSENKIE</sequence>
<evidence type="ECO:0000313" key="10">
    <source>
        <dbReference type="EMBL" id="EFM11585.1"/>
    </source>
</evidence>
<dbReference type="SUPFAM" id="SSF52540">
    <property type="entry name" value="P-loop containing nucleoside triphosphate hydrolases"/>
    <property type="match status" value="1"/>
</dbReference>
<dbReference type="CDD" id="cd00268">
    <property type="entry name" value="DEADc"/>
    <property type="match status" value="1"/>
</dbReference>
<evidence type="ECO:0000313" key="11">
    <source>
        <dbReference type="Proteomes" id="UP000005387"/>
    </source>
</evidence>
<dbReference type="AlphaFoldDB" id="E0I6B9"/>